<dbReference type="InterPro" id="IPR011042">
    <property type="entry name" value="6-blade_b-propeller_TolB-like"/>
</dbReference>
<dbReference type="InterPro" id="IPR003431">
    <property type="entry name" value="B-propeller_Phytase"/>
</dbReference>
<organism evidence="2 3">
    <name type="scientific">Hyphobacterium vulgare</name>
    <dbReference type="NCBI Taxonomy" id="1736751"/>
    <lineage>
        <taxon>Bacteria</taxon>
        <taxon>Pseudomonadati</taxon>
        <taxon>Pseudomonadota</taxon>
        <taxon>Alphaproteobacteria</taxon>
        <taxon>Maricaulales</taxon>
        <taxon>Maricaulaceae</taxon>
        <taxon>Hyphobacterium</taxon>
    </lineage>
</organism>
<dbReference type="Proteomes" id="UP001595379">
    <property type="component" value="Unassembled WGS sequence"/>
</dbReference>
<dbReference type="EMBL" id="JBHRSV010000001">
    <property type="protein sequence ID" value="MFC2924672.1"/>
    <property type="molecule type" value="Genomic_DNA"/>
</dbReference>
<proteinExistence type="predicted"/>
<dbReference type="SUPFAM" id="SSF50956">
    <property type="entry name" value="Thermostable phytase (3-phytase)"/>
    <property type="match status" value="1"/>
</dbReference>
<gene>
    <name evidence="2" type="ORF">ACFOOR_00985</name>
</gene>
<evidence type="ECO:0000313" key="2">
    <source>
        <dbReference type="EMBL" id="MFC2924672.1"/>
    </source>
</evidence>
<sequence length="299" mass="30134">MDAVAGGSGAVAFVPNAETPWAGLIVSAPVDGGLDIFNVDGEALERVTGPRLNSLAVSPGFALRGESLPLIVGVEPSTGSVRGYVLVRSEPTAIEAPLAAIEPNGGAAAVCFIEEAPGHLDIAVLGREARVTTWRIRDTGGDLIGAEQTGSYTLPAPARTCASFQDELYVAGPTLSVTRISAAGTVEARGGPSAEGLTAGMLLGRPVVIAAGGTTGGLAILDGRDLTVLQNVRIVDGMSTPGVEQPASVTMSAESYGGTAYQSGIVAVVDGADNRIRFIARETFARALAPNAGPDSLGG</sequence>
<protein>
    <recommendedName>
        <fullName evidence="1">BPP domain-containing protein</fullName>
    </recommendedName>
</protein>
<accession>A0ABV6ZTC7</accession>
<feature type="domain" description="BPP" evidence="1">
    <location>
        <begin position="1"/>
        <end position="288"/>
    </location>
</feature>
<reference evidence="3" key="1">
    <citation type="journal article" date="2019" name="Int. J. Syst. Evol. Microbiol.">
        <title>The Global Catalogue of Microorganisms (GCM) 10K type strain sequencing project: providing services to taxonomists for standard genome sequencing and annotation.</title>
        <authorList>
            <consortium name="The Broad Institute Genomics Platform"/>
            <consortium name="The Broad Institute Genome Sequencing Center for Infectious Disease"/>
            <person name="Wu L."/>
            <person name="Ma J."/>
        </authorList>
    </citation>
    <scope>NUCLEOTIDE SEQUENCE [LARGE SCALE GENOMIC DNA]</scope>
    <source>
        <strain evidence="3">KCTC 52487</strain>
    </source>
</reference>
<dbReference type="Gene3D" id="2.120.10.30">
    <property type="entry name" value="TolB, C-terminal domain"/>
    <property type="match status" value="1"/>
</dbReference>
<evidence type="ECO:0000313" key="3">
    <source>
        <dbReference type="Proteomes" id="UP001595379"/>
    </source>
</evidence>
<name>A0ABV6ZTC7_9PROT</name>
<keyword evidence="3" id="KW-1185">Reference proteome</keyword>
<comment type="caution">
    <text evidence="2">The sequence shown here is derived from an EMBL/GenBank/DDBJ whole genome shotgun (WGS) entry which is preliminary data.</text>
</comment>
<evidence type="ECO:0000259" key="1">
    <source>
        <dbReference type="PROSITE" id="PS51662"/>
    </source>
</evidence>
<dbReference type="PROSITE" id="PS51662">
    <property type="entry name" value="BP_PHYTASE"/>
    <property type="match status" value="1"/>
</dbReference>